<evidence type="ECO:0000313" key="2">
    <source>
        <dbReference type="Proteomes" id="UP001215280"/>
    </source>
</evidence>
<accession>A0AAD7H922</accession>
<dbReference type="AlphaFoldDB" id="A0AAD7H922"/>
<comment type="caution">
    <text evidence="1">The sequence shown here is derived from an EMBL/GenBank/DDBJ whole genome shotgun (WGS) entry which is preliminary data.</text>
</comment>
<reference evidence="1" key="1">
    <citation type="submission" date="2023-03" db="EMBL/GenBank/DDBJ databases">
        <title>Massive genome expansion in bonnet fungi (Mycena s.s.) driven by repeated elements and novel gene families across ecological guilds.</title>
        <authorList>
            <consortium name="Lawrence Berkeley National Laboratory"/>
            <person name="Harder C.B."/>
            <person name="Miyauchi S."/>
            <person name="Viragh M."/>
            <person name="Kuo A."/>
            <person name="Thoen E."/>
            <person name="Andreopoulos B."/>
            <person name="Lu D."/>
            <person name="Skrede I."/>
            <person name="Drula E."/>
            <person name="Henrissat B."/>
            <person name="Morin E."/>
            <person name="Kohler A."/>
            <person name="Barry K."/>
            <person name="LaButti K."/>
            <person name="Morin E."/>
            <person name="Salamov A."/>
            <person name="Lipzen A."/>
            <person name="Mereny Z."/>
            <person name="Hegedus B."/>
            <person name="Baldrian P."/>
            <person name="Stursova M."/>
            <person name="Weitz H."/>
            <person name="Taylor A."/>
            <person name="Grigoriev I.V."/>
            <person name="Nagy L.G."/>
            <person name="Martin F."/>
            <person name="Kauserud H."/>
        </authorList>
    </citation>
    <scope>NUCLEOTIDE SEQUENCE</scope>
    <source>
        <strain evidence="1">CBHHK188m</strain>
    </source>
</reference>
<organism evidence="1 2">
    <name type="scientific">Mycena maculata</name>
    <dbReference type="NCBI Taxonomy" id="230809"/>
    <lineage>
        <taxon>Eukaryota</taxon>
        <taxon>Fungi</taxon>
        <taxon>Dikarya</taxon>
        <taxon>Basidiomycota</taxon>
        <taxon>Agaricomycotina</taxon>
        <taxon>Agaricomycetes</taxon>
        <taxon>Agaricomycetidae</taxon>
        <taxon>Agaricales</taxon>
        <taxon>Marasmiineae</taxon>
        <taxon>Mycenaceae</taxon>
        <taxon>Mycena</taxon>
    </lineage>
</organism>
<proteinExistence type="predicted"/>
<name>A0AAD7H922_9AGAR</name>
<gene>
    <name evidence="1" type="ORF">DFH07DRAFT_785756</name>
</gene>
<keyword evidence="2" id="KW-1185">Reference proteome</keyword>
<sequence length="324" mass="36018">MLLTRAVAKGLTALRRPAVPGTRARQQAVQEVLVPKEEDVSASVLFKEHSEAFEGRHQDRDRTAEIGEMRGEHWARGAGYPRQITIGRSLSLSPKHADNLKQLVYPVPGASKEFPFGANIRREFGFHSVLPDWTWLKRGKSWEIQEQNAKQAQLMGTAPVMPGTRFRTIKIFAGKYRTTDMENSLATSGWSTHAAYLEPSPYKVRISVTRHRHAGPEGCLLTLPGTEKTEDNEIEANLRKNRAPIEQMTSTKESASRSLAGADHALTIGLSVNPRFGGETDATFGSRGEFEQLILREIRPGSTWSTTATNLPRNFFLVCGILGR</sequence>
<dbReference type="Proteomes" id="UP001215280">
    <property type="component" value="Unassembled WGS sequence"/>
</dbReference>
<dbReference type="EMBL" id="JARJLG010000368">
    <property type="protein sequence ID" value="KAJ7714522.1"/>
    <property type="molecule type" value="Genomic_DNA"/>
</dbReference>
<protein>
    <submittedName>
        <fullName evidence="1">Uncharacterized protein</fullName>
    </submittedName>
</protein>
<evidence type="ECO:0000313" key="1">
    <source>
        <dbReference type="EMBL" id="KAJ7714522.1"/>
    </source>
</evidence>